<dbReference type="AlphaFoldDB" id="A0A6C0CBN8"/>
<protein>
    <submittedName>
        <fullName evidence="1">Uncharacterized protein</fullName>
    </submittedName>
</protein>
<sequence>MTELIKVDNMSNRIALLVCPTAIILTTLKTINDQILCQKCSIQSPPCYPQILFTRAITSTSITKHIIKKMIIKIPQLSFFHITATIIMELLHKLSPEQLKALSPECLQLLINSNNMNDDVSKLKCYFDTLAYSKICSDITASYNETNARIAPEILFKYPILFNI</sequence>
<evidence type="ECO:0000313" key="1">
    <source>
        <dbReference type="EMBL" id="QHT00924.1"/>
    </source>
</evidence>
<name>A0A6C0CBN8_9ZZZZ</name>
<dbReference type="EMBL" id="MN739360">
    <property type="protein sequence ID" value="QHT00924.1"/>
    <property type="molecule type" value="Genomic_DNA"/>
</dbReference>
<reference evidence="1" key="1">
    <citation type="journal article" date="2020" name="Nature">
        <title>Giant virus diversity and host interactions through global metagenomics.</title>
        <authorList>
            <person name="Schulz F."/>
            <person name="Roux S."/>
            <person name="Paez-Espino D."/>
            <person name="Jungbluth S."/>
            <person name="Walsh D.A."/>
            <person name="Denef V.J."/>
            <person name="McMahon K.D."/>
            <person name="Konstantinidis K.T."/>
            <person name="Eloe-Fadrosh E.A."/>
            <person name="Kyrpides N.C."/>
            <person name="Woyke T."/>
        </authorList>
    </citation>
    <scope>NUCLEOTIDE SEQUENCE</scope>
    <source>
        <strain evidence="1">GVMAG-M-3300020192-26</strain>
    </source>
</reference>
<organism evidence="1">
    <name type="scientific">viral metagenome</name>
    <dbReference type="NCBI Taxonomy" id="1070528"/>
    <lineage>
        <taxon>unclassified sequences</taxon>
        <taxon>metagenomes</taxon>
        <taxon>organismal metagenomes</taxon>
    </lineage>
</organism>
<proteinExistence type="predicted"/>
<accession>A0A6C0CBN8</accession>